<feature type="domain" description="DUF1559" evidence="1">
    <location>
        <begin position="478"/>
        <end position="520"/>
    </location>
</feature>
<dbReference type="InterPro" id="IPR011453">
    <property type="entry name" value="DUF1559"/>
</dbReference>
<dbReference type="InterPro" id="IPR027558">
    <property type="entry name" value="Pre_pil_HX9DG_C"/>
</dbReference>
<evidence type="ECO:0000313" key="3">
    <source>
        <dbReference type="Proteomes" id="UP000324479"/>
    </source>
</evidence>
<comment type="caution">
    <text evidence="2">The sequence shown here is derived from an EMBL/GenBank/DDBJ whole genome shotgun (WGS) entry which is preliminary data.</text>
</comment>
<dbReference type="Proteomes" id="UP000324479">
    <property type="component" value="Unassembled WGS sequence"/>
</dbReference>
<dbReference type="RefSeq" id="WP_150076595.1">
    <property type="nucleotide sequence ID" value="NZ_VWOX01000005.1"/>
</dbReference>
<dbReference type="SUPFAM" id="SSF54523">
    <property type="entry name" value="Pili subunits"/>
    <property type="match status" value="1"/>
</dbReference>
<dbReference type="PANTHER" id="PTHR30093:SF2">
    <property type="entry name" value="TYPE II SECRETION SYSTEM PROTEIN H"/>
    <property type="match status" value="1"/>
</dbReference>
<proteinExistence type="predicted"/>
<reference evidence="2 3" key="1">
    <citation type="submission" date="2019-08" db="EMBL/GenBank/DDBJ databases">
        <authorList>
            <person name="Dhanesh K."/>
            <person name="Kumar G."/>
            <person name="Sasikala C."/>
            <person name="Venkata Ramana C."/>
        </authorList>
    </citation>
    <scope>NUCLEOTIDE SEQUENCE [LARGE SCALE GENOMIC DNA]</scope>
    <source>
        <strain evidence="2 3">JC645</strain>
    </source>
</reference>
<protein>
    <submittedName>
        <fullName evidence="2">DUF1559 domain-containing protein</fullName>
    </submittedName>
</protein>
<dbReference type="PANTHER" id="PTHR30093">
    <property type="entry name" value="GENERAL SECRETION PATHWAY PROTEIN G"/>
    <property type="match status" value="1"/>
</dbReference>
<evidence type="ECO:0000313" key="2">
    <source>
        <dbReference type="EMBL" id="KAA5543843.1"/>
    </source>
</evidence>
<gene>
    <name evidence="2" type="ORF">FYK55_11785</name>
</gene>
<keyword evidence="3" id="KW-1185">Reference proteome</keyword>
<dbReference type="NCBIfam" id="TIGR04294">
    <property type="entry name" value="pre_pil_HX9DG"/>
    <property type="match status" value="1"/>
</dbReference>
<dbReference type="InterPro" id="IPR045584">
    <property type="entry name" value="Pilin-like"/>
</dbReference>
<dbReference type="AlphaFoldDB" id="A0A5M6D909"/>
<dbReference type="EMBL" id="VWOX01000005">
    <property type="protein sequence ID" value="KAA5543843.1"/>
    <property type="molecule type" value="Genomic_DNA"/>
</dbReference>
<accession>A0A5M6D909</accession>
<dbReference type="Pfam" id="PF07596">
    <property type="entry name" value="SBP_bac_10"/>
    <property type="match status" value="2"/>
</dbReference>
<sequence length="537" mass="58202">MIPRYLILPIVVLGLVGSAADAQESVKLSAKHIPDSAVAAAYLSPREVLTSPEWELMPVEILQAAAKESVGIDPLHIQDVKVVVGLPGPGGPQFGALLSFTQDYPIDQLNPELLKEFQRQDVDGLSVYQSPSPPLIQIHQPNPRSLLIAGGDYLLPVLNADGTGQGQLVTLVPQISRRSGLTVVVAMDQIRPMVTGGLRQLAPRIPPPIQPLTEIAEMTDALMVNVNYGMMTGAISVSALARDAGAAENLEADLNAAIDYGVQSFKDQLIQNANDEGPVFDATVQYVDRISKKLSEFVRPQRNDRVVRIDVDTGKSNVAMTGVMVGLLLPAVQAAREAARRMTASNGLKQIGLAMHNHHSAYKHFPDRAIRDEEGKPLLSWRVKLLPFLDQQALYEQFHLDEPWDSPHNRALIEKMPTVYQDPSAVVPAGQTVFQLPIGPGLMFEEQPGERTIRDITDGTSMTIMAVESSADAAVPWTKPEDLSIDMQQPMAEMGGSHPGGFHVLMGDGAVRFIADSIDPALFKAMLTRAGGEPINF</sequence>
<organism evidence="2 3">
    <name type="scientific">Roseiconus nitratireducens</name>
    <dbReference type="NCBI Taxonomy" id="2605748"/>
    <lineage>
        <taxon>Bacteria</taxon>
        <taxon>Pseudomonadati</taxon>
        <taxon>Planctomycetota</taxon>
        <taxon>Planctomycetia</taxon>
        <taxon>Pirellulales</taxon>
        <taxon>Pirellulaceae</taxon>
        <taxon>Roseiconus</taxon>
    </lineage>
</organism>
<evidence type="ECO:0000259" key="1">
    <source>
        <dbReference type="Pfam" id="PF07596"/>
    </source>
</evidence>
<name>A0A5M6D909_9BACT</name>
<feature type="domain" description="DUF1559" evidence="1">
    <location>
        <begin position="333"/>
        <end position="426"/>
    </location>
</feature>